<evidence type="ECO:0008006" key="4">
    <source>
        <dbReference type="Google" id="ProtNLM"/>
    </source>
</evidence>
<feature type="signal peptide" evidence="1">
    <location>
        <begin position="1"/>
        <end position="28"/>
    </location>
</feature>
<dbReference type="EMBL" id="FQVN01000023">
    <property type="protein sequence ID" value="SHH12036.1"/>
    <property type="molecule type" value="Genomic_DNA"/>
</dbReference>
<feature type="chain" id="PRO_5039603202" description="Neocarzinostatin family protein" evidence="1">
    <location>
        <begin position="29"/>
        <end position="169"/>
    </location>
</feature>
<sequence>MAGRRTPVAPALVMAGLAALWSAPVAEARAVEMGCLMRGDVRFSPGVTGDPQHVEMTVTGSLFECQGSTPHAGAEFRGATTGKLSCGGGDAKGAIEITWDGRNNSVVDLTADKVDDLPPTFRGKVARGAMEGRAVEVRIEAVDGADPADCAKSRGITALGIYGSADFSS</sequence>
<dbReference type="Proteomes" id="UP000184501">
    <property type="component" value="Unassembled WGS sequence"/>
</dbReference>
<reference evidence="2 3" key="1">
    <citation type="submission" date="2016-11" db="EMBL/GenBank/DDBJ databases">
        <authorList>
            <person name="Jaros S."/>
            <person name="Januszkiewicz K."/>
            <person name="Wedrychowicz H."/>
        </authorList>
    </citation>
    <scope>NUCLEOTIDE SEQUENCE [LARGE SCALE GENOMIC DNA]</scope>
    <source>
        <strain evidence="2 3">DSM 44523</strain>
    </source>
</reference>
<name>A0A1M5QDW7_STRHI</name>
<protein>
    <recommendedName>
        <fullName evidence="4">Neocarzinostatin family protein</fullName>
    </recommendedName>
</protein>
<dbReference type="OrthoDB" id="3529411at2"/>
<keyword evidence="3" id="KW-1185">Reference proteome</keyword>
<proteinExistence type="predicted"/>
<keyword evidence="1" id="KW-0732">Signal</keyword>
<dbReference type="RefSeq" id="WP_143174538.1">
    <property type="nucleotide sequence ID" value="NZ_FQVN01000023.1"/>
</dbReference>
<evidence type="ECO:0000313" key="2">
    <source>
        <dbReference type="EMBL" id="SHH12036.1"/>
    </source>
</evidence>
<dbReference type="AlphaFoldDB" id="A0A1M5QDW7"/>
<evidence type="ECO:0000256" key="1">
    <source>
        <dbReference type="SAM" id="SignalP"/>
    </source>
</evidence>
<organism evidence="2 3">
    <name type="scientific">Streptoalloteichus hindustanus</name>
    <dbReference type="NCBI Taxonomy" id="2017"/>
    <lineage>
        <taxon>Bacteria</taxon>
        <taxon>Bacillati</taxon>
        <taxon>Actinomycetota</taxon>
        <taxon>Actinomycetes</taxon>
        <taxon>Pseudonocardiales</taxon>
        <taxon>Pseudonocardiaceae</taxon>
        <taxon>Streptoalloteichus</taxon>
    </lineage>
</organism>
<accession>A0A1M5QDW7</accession>
<evidence type="ECO:0000313" key="3">
    <source>
        <dbReference type="Proteomes" id="UP000184501"/>
    </source>
</evidence>
<gene>
    <name evidence="2" type="ORF">SAMN05444320_12334</name>
</gene>